<proteinExistence type="predicted"/>
<dbReference type="RefSeq" id="WP_188569055.1">
    <property type="nucleotide sequence ID" value="NZ_BMED01000007.1"/>
</dbReference>
<dbReference type="Proteomes" id="UP000637423">
    <property type="component" value="Unassembled WGS sequence"/>
</dbReference>
<protein>
    <recommendedName>
        <fullName evidence="3">Rho-binding antiterminator</fullName>
    </recommendedName>
</protein>
<reference evidence="1" key="1">
    <citation type="journal article" date="2014" name="Int. J. Syst. Evol. Microbiol.">
        <title>Complete genome sequence of Corynebacterium casei LMG S-19264T (=DSM 44701T), isolated from a smear-ripened cheese.</title>
        <authorList>
            <consortium name="US DOE Joint Genome Institute (JGI-PGF)"/>
            <person name="Walter F."/>
            <person name="Albersmeier A."/>
            <person name="Kalinowski J."/>
            <person name="Ruckert C."/>
        </authorList>
    </citation>
    <scope>NUCLEOTIDE SEQUENCE</scope>
    <source>
        <strain evidence="1">CGMCC 1.10998</strain>
    </source>
</reference>
<name>A0A916UZW0_9BURK</name>
<evidence type="ECO:0000313" key="2">
    <source>
        <dbReference type="Proteomes" id="UP000637423"/>
    </source>
</evidence>
<comment type="caution">
    <text evidence="1">The sequence shown here is derived from an EMBL/GenBank/DDBJ whole genome shotgun (WGS) entry which is preliminary data.</text>
</comment>
<keyword evidence="2" id="KW-1185">Reference proteome</keyword>
<evidence type="ECO:0000313" key="1">
    <source>
        <dbReference type="EMBL" id="GGC97982.1"/>
    </source>
</evidence>
<dbReference type="InterPro" id="IPR023534">
    <property type="entry name" value="Rof/RNase_P-like"/>
</dbReference>
<dbReference type="EMBL" id="BMED01000007">
    <property type="protein sequence ID" value="GGC97982.1"/>
    <property type="molecule type" value="Genomic_DNA"/>
</dbReference>
<dbReference type="AlphaFoldDB" id="A0A916UZW0"/>
<dbReference type="SUPFAM" id="SSF101744">
    <property type="entry name" value="Rof/RNase P subunit-like"/>
    <property type="match status" value="1"/>
</dbReference>
<dbReference type="Gene3D" id="2.30.30.400">
    <property type="entry name" value="Rof-like"/>
    <property type="match status" value="1"/>
</dbReference>
<organism evidence="1 2">
    <name type="scientific">Undibacterium terreum</name>
    <dbReference type="NCBI Taxonomy" id="1224302"/>
    <lineage>
        <taxon>Bacteria</taxon>
        <taxon>Pseudomonadati</taxon>
        <taxon>Pseudomonadota</taxon>
        <taxon>Betaproteobacteria</taxon>
        <taxon>Burkholderiales</taxon>
        <taxon>Oxalobacteraceae</taxon>
        <taxon>Undibacterium</taxon>
    </lineage>
</organism>
<gene>
    <name evidence="1" type="ORF">GCM10011396_51880</name>
</gene>
<accession>A0A916UZW0</accession>
<dbReference type="InterPro" id="IPR038626">
    <property type="entry name" value="Rof-like_sf"/>
</dbReference>
<reference evidence="1" key="2">
    <citation type="submission" date="2020-09" db="EMBL/GenBank/DDBJ databases">
        <authorList>
            <person name="Sun Q."/>
            <person name="Zhou Y."/>
        </authorList>
    </citation>
    <scope>NUCLEOTIDE SEQUENCE</scope>
    <source>
        <strain evidence="1">CGMCC 1.10998</strain>
    </source>
</reference>
<evidence type="ECO:0008006" key="3">
    <source>
        <dbReference type="Google" id="ProtNLM"/>
    </source>
</evidence>
<sequence>MTTNPSKYEPISCEFHDLLEVHATKRKPTQIHFFDSDGTAQTRHATITDVFARQGADYLSLSTGETLRLDQLIEVDDAKLANY</sequence>